<gene>
    <name evidence="1" type="ORF">AVDCRST_MAG20-655</name>
</gene>
<protein>
    <submittedName>
        <fullName evidence="1">Uncharacterized protein</fullName>
    </submittedName>
</protein>
<name>A0A6J4HIT1_9ACTN</name>
<organism evidence="1">
    <name type="scientific">uncultured Acidimicrobiales bacterium</name>
    <dbReference type="NCBI Taxonomy" id="310071"/>
    <lineage>
        <taxon>Bacteria</taxon>
        <taxon>Bacillati</taxon>
        <taxon>Actinomycetota</taxon>
        <taxon>Acidimicrobiia</taxon>
        <taxon>Acidimicrobiales</taxon>
        <taxon>environmental samples</taxon>
    </lineage>
</organism>
<dbReference type="EMBL" id="CADCSY010000033">
    <property type="protein sequence ID" value="CAA9222420.1"/>
    <property type="molecule type" value="Genomic_DNA"/>
</dbReference>
<dbReference type="AlphaFoldDB" id="A0A6J4HIT1"/>
<feature type="non-terminal residue" evidence="1">
    <location>
        <position position="1"/>
    </location>
</feature>
<reference evidence="1" key="1">
    <citation type="submission" date="2020-02" db="EMBL/GenBank/DDBJ databases">
        <authorList>
            <person name="Meier V. D."/>
        </authorList>
    </citation>
    <scope>NUCLEOTIDE SEQUENCE</scope>
    <source>
        <strain evidence="1">AVDCRST_MAG20</strain>
    </source>
</reference>
<accession>A0A6J4HIT1</accession>
<proteinExistence type="predicted"/>
<sequence>CHADLRFGPGCPVARAAWWHSARCTEPEPHVRRVKVEERSRVACPVHRRVLLAPAPDHPRRARPVPHSAG</sequence>
<evidence type="ECO:0000313" key="1">
    <source>
        <dbReference type="EMBL" id="CAA9222420.1"/>
    </source>
</evidence>
<feature type="non-terminal residue" evidence="1">
    <location>
        <position position="70"/>
    </location>
</feature>